<evidence type="ECO:0000313" key="4">
    <source>
        <dbReference type="RefSeq" id="XP_052110511.1"/>
    </source>
</evidence>
<dbReference type="RefSeq" id="XP_052110511.1">
    <property type="nucleotide sequence ID" value="XM_052254551.1"/>
</dbReference>
<accession>A0A6P5MYY5</accession>
<dbReference type="InterPro" id="IPR021864">
    <property type="entry name" value="DUF3475"/>
</dbReference>
<evidence type="ECO:0000313" key="2">
    <source>
        <dbReference type="Proteomes" id="UP000515211"/>
    </source>
</evidence>
<dbReference type="PANTHER" id="PTHR31730:SF20">
    <property type="entry name" value="DUF668 FAMILY PROTEIN"/>
    <property type="match status" value="1"/>
</dbReference>
<gene>
    <name evidence="3 4" type="primary">LOC107463904</name>
</gene>
<dbReference type="AlphaFoldDB" id="A0A6P5MYY5"/>
<proteinExistence type="predicted"/>
<dbReference type="KEGG" id="adu:107463904"/>
<reference evidence="2" key="1">
    <citation type="journal article" date="2016" name="Nat. Genet.">
        <title>The genome sequences of Arachis duranensis and Arachis ipaensis, the diploid ancestors of cultivated peanut.</title>
        <authorList>
            <person name="Bertioli D.J."/>
            <person name="Cannon S.B."/>
            <person name="Froenicke L."/>
            <person name="Huang G."/>
            <person name="Farmer A.D."/>
            <person name="Cannon E.K."/>
            <person name="Liu X."/>
            <person name="Gao D."/>
            <person name="Clevenger J."/>
            <person name="Dash S."/>
            <person name="Ren L."/>
            <person name="Moretzsohn M.C."/>
            <person name="Shirasawa K."/>
            <person name="Huang W."/>
            <person name="Vidigal B."/>
            <person name="Abernathy B."/>
            <person name="Chu Y."/>
            <person name="Niederhuth C.E."/>
            <person name="Umale P."/>
            <person name="Araujo A.C."/>
            <person name="Kozik A."/>
            <person name="Kim K.D."/>
            <person name="Burow M.D."/>
            <person name="Varshney R.K."/>
            <person name="Wang X."/>
            <person name="Zhang X."/>
            <person name="Barkley N."/>
            <person name="Guimaraes P.M."/>
            <person name="Isobe S."/>
            <person name="Guo B."/>
            <person name="Liao B."/>
            <person name="Stalker H.T."/>
            <person name="Schmitz R.J."/>
            <person name="Scheffler B.E."/>
            <person name="Leal-Bertioli S.C."/>
            <person name="Xun X."/>
            <person name="Jackson S.A."/>
            <person name="Michelmore R."/>
            <person name="Ozias-Akins P."/>
        </authorList>
    </citation>
    <scope>NUCLEOTIDE SEQUENCE [LARGE SCALE GENOMIC DNA]</scope>
    <source>
        <strain evidence="2">cv. V14167</strain>
    </source>
</reference>
<dbReference type="Pfam" id="PF11961">
    <property type="entry name" value="DUF3475"/>
    <property type="match status" value="1"/>
</dbReference>
<sequence length="204" mass="24171">MYILLIQIQGLLMVLQNKRTKRLGFQLRSRNRIILLHHVQNRARNVAPCSAEPGRGRWKFWTHLEAAILFHLLSEENIQFLKKEIFQSEGVQKLVSTDTKELLSIVEADKREEFNAFSKEVVRFGNMCKEHQWHNLDRFFSRLGVDVLSNKDLKLEAEKTMQELITLGHNTAELYHELSAYDRFKQDYQEKVKEMEFLNLPLKE</sequence>
<name>A0A6P5MYY5_ARADU</name>
<protein>
    <submittedName>
        <fullName evidence="3 4">Protein PSK SIMULATOR 2-like</fullName>
    </submittedName>
</protein>
<dbReference type="RefSeq" id="XP_020987983.2">
    <property type="nucleotide sequence ID" value="XM_021132324.2"/>
</dbReference>
<dbReference type="GO" id="GO:0045927">
    <property type="term" value="P:positive regulation of growth"/>
    <property type="evidence" value="ECO:0007669"/>
    <property type="project" value="InterPro"/>
</dbReference>
<dbReference type="GeneID" id="107463904"/>
<evidence type="ECO:0000313" key="3">
    <source>
        <dbReference type="RefSeq" id="XP_020987983.2"/>
    </source>
</evidence>
<reference evidence="3 4" key="2">
    <citation type="submission" date="2025-04" db="UniProtKB">
        <authorList>
            <consortium name="RefSeq"/>
        </authorList>
    </citation>
    <scope>IDENTIFICATION</scope>
    <source>
        <tissue evidence="3 4">Whole plant</tissue>
    </source>
</reference>
<keyword evidence="2" id="KW-1185">Reference proteome</keyword>
<evidence type="ECO:0000259" key="1">
    <source>
        <dbReference type="Pfam" id="PF11961"/>
    </source>
</evidence>
<organism evidence="2 3">
    <name type="scientific">Arachis duranensis</name>
    <name type="common">Wild peanut</name>
    <dbReference type="NCBI Taxonomy" id="130453"/>
    <lineage>
        <taxon>Eukaryota</taxon>
        <taxon>Viridiplantae</taxon>
        <taxon>Streptophyta</taxon>
        <taxon>Embryophyta</taxon>
        <taxon>Tracheophyta</taxon>
        <taxon>Spermatophyta</taxon>
        <taxon>Magnoliopsida</taxon>
        <taxon>eudicotyledons</taxon>
        <taxon>Gunneridae</taxon>
        <taxon>Pentapetalae</taxon>
        <taxon>rosids</taxon>
        <taxon>fabids</taxon>
        <taxon>Fabales</taxon>
        <taxon>Fabaceae</taxon>
        <taxon>Papilionoideae</taxon>
        <taxon>50 kb inversion clade</taxon>
        <taxon>dalbergioids sensu lato</taxon>
        <taxon>Dalbergieae</taxon>
        <taxon>Pterocarpus clade</taxon>
        <taxon>Arachis</taxon>
    </lineage>
</organism>
<feature type="domain" description="DUF3475" evidence="1">
    <location>
        <begin position="69"/>
        <end position="110"/>
    </location>
</feature>
<dbReference type="Proteomes" id="UP000515211">
    <property type="component" value="Chromosome 9"/>
</dbReference>
<dbReference type="InterPro" id="IPR045021">
    <property type="entry name" value="PSI1/2/3"/>
</dbReference>
<dbReference type="PANTHER" id="PTHR31730">
    <property type="entry name" value="OS01G0873900 PROTEIN"/>
    <property type="match status" value="1"/>
</dbReference>